<reference evidence="1" key="2">
    <citation type="submission" date="2020-09" db="EMBL/GenBank/DDBJ databases">
        <authorList>
            <person name="Sun Q."/>
            <person name="Ohkuma M."/>
        </authorList>
    </citation>
    <scope>NUCLEOTIDE SEQUENCE</scope>
    <source>
        <strain evidence="1">JCM 3131</strain>
    </source>
</reference>
<sequence>MECDPATVRRWIGRCNTGGVDALADLPGPGRPRLGSARLTERITALLQRPGPWTVPRLHRHLGRPRLSHRTLYRRVRQVAVWRRPALIARGDRARAGKVAAITRRLRALPLSTVVWVADETHVHLLPHIRAGWTLPTHRPHIPTPGKK</sequence>
<evidence type="ECO:0000313" key="2">
    <source>
        <dbReference type="Proteomes" id="UP000620156"/>
    </source>
</evidence>
<dbReference type="SUPFAM" id="SSF46689">
    <property type="entry name" value="Homeodomain-like"/>
    <property type="match status" value="1"/>
</dbReference>
<accession>A0A918BPF1</accession>
<dbReference type="EMBL" id="BMQK01000021">
    <property type="protein sequence ID" value="GGQ83677.1"/>
    <property type="molecule type" value="Genomic_DNA"/>
</dbReference>
<dbReference type="Proteomes" id="UP000620156">
    <property type="component" value="Unassembled WGS sequence"/>
</dbReference>
<comment type="caution">
    <text evidence="1">The sequence shown here is derived from an EMBL/GenBank/DDBJ whole genome shotgun (WGS) entry which is preliminary data.</text>
</comment>
<dbReference type="Pfam" id="PF13565">
    <property type="entry name" value="HTH_32"/>
    <property type="match status" value="1"/>
</dbReference>
<dbReference type="AlphaFoldDB" id="A0A918BPF1"/>
<proteinExistence type="predicted"/>
<reference evidence="1" key="1">
    <citation type="journal article" date="2014" name="Int. J. Syst. Evol. Microbiol.">
        <title>Complete genome sequence of Corynebacterium casei LMG S-19264T (=DSM 44701T), isolated from a smear-ripened cheese.</title>
        <authorList>
            <consortium name="US DOE Joint Genome Institute (JGI-PGF)"/>
            <person name="Walter F."/>
            <person name="Albersmeier A."/>
            <person name="Kalinowski J."/>
            <person name="Ruckert C."/>
        </authorList>
    </citation>
    <scope>NUCLEOTIDE SEQUENCE</scope>
    <source>
        <strain evidence="1">JCM 3131</strain>
    </source>
</reference>
<name>A0A918BPF1_9ACTN</name>
<evidence type="ECO:0000313" key="1">
    <source>
        <dbReference type="EMBL" id="GGQ83677.1"/>
    </source>
</evidence>
<dbReference type="InterPro" id="IPR009057">
    <property type="entry name" value="Homeodomain-like_sf"/>
</dbReference>
<organism evidence="1 2">
    <name type="scientific">Streptomyces ruber</name>
    <dbReference type="NCBI Taxonomy" id="83378"/>
    <lineage>
        <taxon>Bacteria</taxon>
        <taxon>Bacillati</taxon>
        <taxon>Actinomycetota</taxon>
        <taxon>Actinomycetes</taxon>
        <taxon>Kitasatosporales</taxon>
        <taxon>Streptomycetaceae</taxon>
        <taxon>Streptomyces</taxon>
    </lineage>
</organism>
<keyword evidence="2" id="KW-1185">Reference proteome</keyword>
<gene>
    <name evidence="1" type="ORF">GCM10010145_61560</name>
</gene>
<protein>
    <submittedName>
        <fullName evidence="1">Uncharacterized protein</fullName>
    </submittedName>
</protein>